<sequence length="99" mass="11564">MKDVNVLDIEIIRFMQTCELSFYFNDVCNKEEFIFGYFKNNARSQLSPKAFGRINHEVNTSNVNSFMKSYRASEEVIRSALKIRYLGKLRISPIVEGRS</sequence>
<evidence type="ECO:0000313" key="1">
    <source>
        <dbReference type="EMBL" id="GGF15153.1"/>
    </source>
</evidence>
<protein>
    <submittedName>
        <fullName evidence="1">Uncharacterized protein</fullName>
    </submittedName>
</protein>
<accession>A0ABQ1UBH3</accession>
<dbReference type="Proteomes" id="UP000638462">
    <property type="component" value="Unassembled WGS sequence"/>
</dbReference>
<dbReference type="RefSeq" id="WP_188731899.1">
    <property type="nucleotide sequence ID" value="NZ_BMIT01000040.1"/>
</dbReference>
<organism evidence="1 2">
    <name type="scientific">Pseudoalteromonas gelatinilytica</name>
    <dbReference type="NCBI Taxonomy" id="1703256"/>
    <lineage>
        <taxon>Bacteria</taxon>
        <taxon>Pseudomonadati</taxon>
        <taxon>Pseudomonadota</taxon>
        <taxon>Gammaproteobacteria</taxon>
        <taxon>Alteromonadales</taxon>
        <taxon>Pseudoalteromonadaceae</taxon>
        <taxon>Pseudoalteromonas</taxon>
    </lineage>
</organism>
<dbReference type="EMBL" id="BMIT01000040">
    <property type="protein sequence ID" value="GGF15153.1"/>
    <property type="molecule type" value="Genomic_DNA"/>
</dbReference>
<comment type="caution">
    <text evidence="1">The sequence shown here is derived from an EMBL/GenBank/DDBJ whole genome shotgun (WGS) entry which is preliminary data.</text>
</comment>
<keyword evidence="2" id="KW-1185">Reference proteome</keyword>
<proteinExistence type="predicted"/>
<reference evidence="2" key="1">
    <citation type="journal article" date="2019" name="Int. J. Syst. Evol. Microbiol.">
        <title>The Global Catalogue of Microorganisms (GCM) 10K type strain sequencing project: providing services to taxonomists for standard genome sequencing and annotation.</title>
        <authorList>
            <consortium name="The Broad Institute Genomics Platform"/>
            <consortium name="The Broad Institute Genome Sequencing Center for Infectious Disease"/>
            <person name="Wu L."/>
            <person name="Ma J."/>
        </authorList>
    </citation>
    <scope>NUCLEOTIDE SEQUENCE [LARGE SCALE GENOMIC DNA]</scope>
    <source>
        <strain evidence="2">CGMCC 1.15394</strain>
    </source>
</reference>
<evidence type="ECO:0000313" key="2">
    <source>
        <dbReference type="Proteomes" id="UP000638462"/>
    </source>
</evidence>
<name>A0ABQ1UBH3_9GAMM</name>
<gene>
    <name evidence="1" type="ORF">GCM10008027_44970</name>
</gene>